<protein>
    <submittedName>
        <fullName evidence="2">Uncharacterized protein</fullName>
    </submittedName>
</protein>
<feature type="region of interest" description="Disordered" evidence="1">
    <location>
        <begin position="20"/>
        <end position="44"/>
    </location>
</feature>
<proteinExistence type="predicted"/>
<evidence type="ECO:0000256" key="1">
    <source>
        <dbReference type="SAM" id="MobiDB-lite"/>
    </source>
</evidence>
<reference evidence="2" key="1">
    <citation type="submission" date="2019-08" db="EMBL/GenBank/DDBJ databases">
        <authorList>
            <person name="Kucharzyk K."/>
            <person name="Murdoch R.W."/>
            <person name="Higgins S."/>
            <person name="Loffler F."/>
        </authorList>
    </citation>
    <scope>NUCLEOTIDE SEQUENCE</scope>
</reference>
<feature type="compositionally biased region" description="Low complexity" evidence="1">
    <location>
        <begin position="31"/>
        <end position="40"/>
    </location>
</feature>
<feature type="region of interest" description="Disordered" evidence="1">
    <location>
        <begin position="58"/>
        <end position="89"/>
    </location>
</feature>
<accession>A0A645GKK3</accession>
<dbReference type="AlphaFoldDB" id="A0A645GKK3"/>
<sequence>MAEPPEGGDLFDQFRMRFQFQPEETGGGVEGDVVPGGAEPAGDDQRVRLRQGFGEGGVDFRRAVPGGQSLPDGQAPSGQRPAEEGEIGVEDRSFQKFGSGRDDCDAHILLFTLLSPLSPQLPLLSAAIPWSAPRFSA</sequence>
<comment type="caution">
    <text evidence="2">The sequence shown here is derived from an EMBL/GenBank/DDBJ whole genome shotgun (WGS) entry which is preliminary data.</text>
</comment>
<name>A0A645GKK3_9ZZZZ</name>
<gene>
    <name evidence="2" type="ORF">SDC9_174850</name>
</gene>
<dbReference type="EMBL" id="VSSQ01077302">
    <property type="protein sequence ID" value="MPN27417.1"/>
    <property type="molecule type" value="Genomic_DNA"/>
</dbReference>
<evidence type="ECO:0000313" key="2">
    <source>
        <dbReference type="EMBL" id="MPN27417.1"/>
    </source>
</evidence>
<organism evidence="2">
    <name type="scientific">bioreactor metagenome</name>
    <dbReference type="NCBI Taxonomy" id="1076179"/>
    <lineage>
        <taxon>unclassified sequences</taxon>
        <taxon>metagenomes</taxon>
        <taxon>ecological metagenomes</taxon>
    </lineage>
</organism>